<dbReference type="Gene3D" id="3.40.720.10">
    <property type="entry name" value="Alkaline Phosphatase, subunit A"/>
    <property type="match status" value="1"/>
</dbReference>
<dbReference type="AlphaFoldDB" id="A0A183DR07"/>
<name>A0A183DR07_9BILA</name>
<dbReference type="SUPFAM" id="SSF54060">
    <property type="entry name" value="His-Me finger endonucleases"/>
    <property type="match status" value="1"/>
</dbReference>
<organism evidence="3">
    <name type="scientific">Gongylonema pulchrum</name>
    <dbReference type="NCBI Taxonomy" id="637853"/>
    <lineage>
        <taxon>Eukaryota</taxon>
        <taxon>Metazoa</taxon>
        <taxon>Ecdysozoa</taxon>
        <taxon>Nematoda</taxon>
        <taxon>Chromadorea</taxon>
        <taxon>Rhabditida</taxon>
        <taxon>Spirurina</taxon>
        <taxon>Spiruromorpha</taxon>
        <taxon>Spiruroidea</taxon>
        <taxon>Gongylonematidae</taxon>
        <taxon>Gongylonema</taxon>
    </lineage>
</organism>
<evidence type="ECO:0000313" key="3">
    <source>
        <dbReference type="WBParaSite" id="GPUH_0001116101-mRNA-1"/>
    </source>
</evidence>
<gene>
    <name evidence="1" type="ORF">GPUH_LOCUS11148</name>
</gene>
<dbReference type="GO" id="GO:0016787">
    <property type="term" value="F:hydrolase activity"/>
    <property type="evidence" value="ECO:0007669"/>
    <property type="project" value="UniProtKB-ARBA"/>
</dbReference>
<dbReference type="SUPFAM" id="SSF53649">
    <property type="entry name" value="Alkaline phosphatase-like"/>
    <property type="match status" value="1"/>
</dbReference>
<dbReference type="InterPro" id="IPR044925">
    <property type="entry name" value="His-Me_finger_sf"/>
</dbReference>
<reference evidence="1 2" key="2">
    <citation type="submission" date="2018-11" db="EMBL/GenBank/DDBJ databases">
        <authorList>
            <consortium name="Pathogen Informatics"/>
        </authorList>
    </citation>
    <scope>NUCLEOTIDE SEQUENCE [LARGE SCALE GENOMIC DNA]</scope>
</reference>
<reference evidence="3" key="1">
    <citation type="submission" date="2016-06" db="UniProtKB">
        <authorList>
            <consortium name="WormBaseParasite"/>
        </authorList>
    </citation>
    <scope>IDENTIFICATION</scope>
</reference>
<dbReference type="WBParaSite" id="GPUH_0001116101-mRNA-1">
    <property type="protein sequence ID" value="GPUH_0001116101-mRNA-1"/>
    <property type="gene ID" value="GPUH_0001116101"/>
</dbReference>
<dbReference type="PANTHER" id="PTHR10151:SF120">
    <property type="entry name" value="BIS(5'-ADENOSYL)-TRIPHOSPHATASE"/>
    <property type="match status" value="1"/>
</dbReference>
<sequence length="466" mass="53151">MVAVNRSEEWGVKNDHGYDFTLPAMRTIFYAFGPNIAKTTLGPFQNIELFNLMAGLLGLQHDIPPNNGTQGRLNKVLKDVTVKAPQRSGPMKACSAERLAKSGVTVWPRLSPSQRELLLDVKLTLSRLLQLHRISRRYKTFSTCLSSKDLACEKECAEVVSTRCCRITLFWKCGNVPPVKLLRCGKENQGVALIERIRPENPNPKDARLVWRPNQPTGATPDMKQERLKLQLPKQTIATQIIRQEQLKLQPPKQISVTQNIHQGQLNMHLPKLSIVSLSSKDDESLKVYLHSDFVKGHYMDLKNLVSDYAKFYGELLVMSGPVYDFDNNGVADPKQSRSNSVPSHIFFVIFRCEKSEWLRDTFQCKQPDALRALSFVLPNVKHDYNCLEPSVYLTTNLVRLRDVELLTGIEFLPTFRQSKSQVKEFYDDDFALTLRTWMPDKLWARNKDQTKLLVGNGSRVVSNHL</sequence>
<dbReference type="Gene3D" id="3.40.570.10">
    <property type="entry name" value="Extracellular Endonuclease, subunit A"/>
    <property type="match status" value="1"/>
</dbReference>
<dbReference type="EMBL" id="UYRT01078375">
    <property type="protein sequence ID" value="VDN18397.1"/>
    <property type="molecule type" value="Genomic_DNA"/>
</dbReference>
<proteinExistence type="predicted"/>
<accession>A0A183DR07</accession>
<dbReference type="Proteomes" id="UP000271098">
    <property type="component" value="Unassembled WGS sequence"/>
</dbReference>
<dbReference type="OrthoDB" id="415411at2759"/>
<evidence type="ECO:0000313" key="1">
    <source>
        <dbReference type="EMBL" id="VDN18397.1"/>
    </source>
</evidence>
<evidence type="ECO:0000313" key="2">
    <source>
        <dbReference type="Proteomes" id="UP000271098"/>
    </source>
</evidence>
<dbReference type="PANTHER" id="PTHR10151">
    <property type="entry name" value="ECTONUCLEOTIDE PYROPHOSPHATASE/PHOSPHODIESTERASE"/>
    <property type="match status" value="1"/>
</dbReference>
<protein>
    <submittedName>
        <fullName evidence="3">NUC domain-containing protein</fullName>
    </submittedName>
</protein>
<keyword evidence="2" id="KW-1185">Reference proteome</keyword>
<dbReference type="InterPro" id="IPR017850">
    <property type="entry name" value="Alkaline_phosphatase_core_sf"/>
</dbReference>
<dbReference type="InterPro" id="IPR044929">
    <property type="entry name" value="DNA/RNA_non-sp_Endonuclease_sf"/>
</dbReference>